<dbReference type="Gene3D" id="3.50.50.60">
    <property type="entry name" value="FAD/NAD(P)-binding domain"/>
    <property type="match status" value="1"/>
</dbReference>
<dbReference type="InterPro" id="IPR050464">
    <property type="entry name" value="Zeta_carotene_desat/Oxidored"/>
</dbReference>
<sequence>MNKAEQLQTQSHKPGQRIAVIGGGISGLTVAHLLSAQHQVVLFESNAYVGGHTHTRNVALSGRNYPVNTGFIVFNDWTYPNFIKLMDRLKVQSEASDMSFSVRCENTGLEYNGTNLNSLFAQRVNLVRPSFLRMVADILKFNKQTVALLQQGGVSDDQTLGGFLAQEGYSDSFLKYYVIPMGAAIWSASIDVMKGFPLRFFLQFFNNHGMLSVDDRPQWRVIKNGSSAYIDPLIEPFKKNIRLSAPVLKVNRSDTAVEVITESSRDYFDQVVFACHSDQALQMLGDPSAIENEVLGALPYQDNDVVLHTDTRLLPKRKRAWASWNYHIPQRSSDRAMVTYNMNMLQNFHDASETFLVTLNRNHEIAPDRIIECYQYSHPVFTEDGIKAQQKHHLISGMNRTHYAGAYWFNGFHEDGVNSALRVAQAFGRSLDGSCPDDQVKKRA</sequence>
<dbReference type="AlphaFoldDB" id="A0A1Y0I4V7"/>
<dbReference type="RefSeq" id="WP_087460613.1">
    <property type="nucleotide sequence ID" value="NZ_CP021425.1"/>
</dbReference>
<protein>
    <submittedName>
        <fullName evidence="2">Flavin-containing amine oxidase</fullName>
    </submittedName>
</protein>
<name>A0A1Y0I4V7_9GAMM</name>
<dbReference type="InterPro" id="IPR002937">
    <property type="entry name" value="Amino_oxidase"/>
</dbReference>
<dbReference type="OrthoDB" id="20837at2"/>
<dbReference type="InterPro" id="IPR036188">
    <property type="entry name" value="FAD/NAD-bd_sf"/>
</dbReference>
<dbReference type="Pfam" id="PF01593">
    <property type="entry name" value="Amino_oxidase"/>
    <property type="match status" value="1"/>
</dbReference>
<dbReference type="EMBL" id="CP021425">
    <property type="protein sequence ID" value="ARU55517.1"/>
    <property type="molecule type" value="Genomic_DNA"/>
</dbReference>
<dbReference type="PANTHER" id="PTHR42923:SF17">
    <property type="entry name" value="AMINE OXIDASE DOMAIN-CONTAINING PROTEIN"/>
    <property type="match status" value="1"/>
</dbReference>
<reference evidence="2 3" key="1">
    <citation type="submission" date="2017-05" db="EMBL/GenBank/DDBJ databases">
        <title>Genomic insights into alkan degradation activity of Oleiphilus messinensis.</title>
        <authorList>
            <person name="Kozyavkin S.A."/>
            <person name="Slesarev A.I."/>
            <person name="Golyshin P.N."/>
            <person name="Korzhenkov A."/>
            <person name="Golyshina O.N."/>
            <person name="Toshchakov S.V."/>
        </authorList>
    </citation>
    <scope>NUCLEOTIDE SEQUENCE [LARGE SCALE GENOMIC DNA]</scope>
    <source>
        <strain evidence="2 3">ME102</strain>
    </source>
</reference>
<dbReference type="Proteomes" id="UP000196027">
    <property type="component" value="Chromosome"/>
</dbReference>
<gene>
    <name evidence="2" type="ORF">OLMES_1440</name>
</gene>
<dbReference type="KEGG" id="ome:OLMES_1440"/>
<accession>A0A1Y0I4V7</accession>
<evidence type="ECO:0000259" key="1">
    <source>
        <dbReference type="Pfam" id="PF01593"/>
    </source>
</evidence>
<keyword evidence="3" id="KW-1185">Reference proteome</keyword>
<evidence type="ECO:0000313" key="3">
    <source>
        <dbReference type="Proteomes" id="UP000196027"/>
    </source>
</evidence>
<proteinExistence type="predicted"/>
<dbReference type="SUPFAM" id="SSF51905">
    <property type="entry name" value="FAD/NAD(P)-binding domain"/>
    <property type="match status" value="1"/>
</dbReference>
<dbReference type="FunFam" id="1.10.405.20:FF:000001">
    <property type="entry name" value="Amine oxidase"/>
    <property type="match status" value="1"/>
</dbReference>
<dbReference type="PANTHER" id="PTHR42923">
    <property type="entry name" value="PROTOPORPHYRINOGEN OXIDASE"/>
    <property type="match status" value="1"/>
</dbReference>
<organism evidence="2 3">
    <name type="scientific">Oleiphilus messinensis</name>
    <dbReference type="NCBI Taxonomy" id="141451"/>
    <lineage>
        <taxon>Bacteria</taxon>
        <taxon>Pseudomonadati</taxon>
        <taxon>Pseudomonadota</taxon>
        <taxon>Gammaproteobacteria</taxon>
        <taxon>Oceanospirillales</taxon>
        <taxon>Oleiphilaceae</taxon>
        <taxon>Oleiphilus</taxon>
    </lineage>
</organism>
<evidence type="ECO:0000313" key="2">
    <source>
        <dbReference type="EMBL" id="ARU55517.1"/>
    </source>
</evidence>
<dbReference type="GO" id="GO:0016491">
    <property type="term" value="F:oxidoreductase activity"/>
    <property type="evidence" value="ECO:0007669"/>
    <property type="project" value="InterPro"/>
</dbReference>
<feature type="domain" description="Amine oxidase" evidence="1">
    <location>
        <begin position="25"/>
        <end position="300"/>
    </location>
</feature>